<dbReference type="EMBL" id="BAAANH010000003">
    <property type="protein sequence ID" value="GAA1758957.1"/>
    <property type="molecule type" value="Genomic_DNA"/>
</dbReference>
<dbReference type="Proteomes" id="UP001500506">
    <property type="component" value="Unassembled WGS sequence"/>
</dbReference>
<reference evidence="2" key="1">
    <citation type="journal article" date="2019" name="Int. J. Syst. Evol. Microbiol.">
        <title>The Global Catalogue of Microorganisms (GCM) 10K type strain sequencing project: providing services to taxonomists for standard genome sequencing and annotation.</title>
        <authorList>
            <consortium name="The Broad Institute Genomics Platform"/>
            <consortium name="The Broad Institute Genome Sequencing Center for Infectious Disease"/>
            <person name="Wu L."/>
            <person name="Ma J."/>
        </authorList>
    </citation>
    <scope>NUCLEOTIDE SEQUENCE [LARGE SCALE GENOMIC DNA]</scope>
    <source>
        <strain evidence="2">JCM 14319</strain>
    </source>
</reference>
<evidence type="ECO:0000313" key="1">
    <source>
        <dbReference type="EMBL" id="GAA1758957.1"/>
    </source>
</evidence>
<gene>
    <name evidence="1" type="ORF">GCM10009747_17300</name>
</gene>
<keyword evidence="2" id="KW-1185">Reference proteome</keyword>
<protein>
    <recommendedName>
        <fullName evidence="3">Lipoprotein</fullName>
    </recommendedName>
</protein>
<accession>A0ABP4WS18</accession>
<name>A0ABP4WS18_9MICO</name>
<sequence length="220" mass="23504">MPHEFAITGRRLRSGAAAVLLVSLFLTGCVPPPNPAPAAPAREVIDGDPDDGLTVTGGGLGDEQPYTELTGGFFADDDDALATSVAVLDAYTDEYHSITRNGDPHGGDLSDILTPAMEDQVRAHFPTTLHGPTPVEIRVEVSDAFVLRRIEDTDGARVHFAYCREDTLLDLTSGSDAVAEDGTPLASVRREFAASVVSNGDDPRRLRIEAIVDWMGEPFC</sequence>
<evidence type="ECO:0008006" key="3">
    <source>
        <dbReference type="Google" id="ProtNLM"/>
    </source>
</evidence>
<evidence type="ECO:0000313" key="2">
    <source>
        <dbReference type="Proteomes" id="UP001500506"/>
    </source>
</evidence>
<dbReference type="RefSeq" id="WP_232499382.1">
    <property type="nucleotide sequence ID" value="NZ_BAAANH010000003.1"/>
</dbReference>
<proteinExistence type="predicted"/>
<organism evidence="1 2">
    <name type="scientific">Agromyces humatus</name>
    <dbReference type="NCBI Taxonomy" id="279573"/>
    <lineage>
        <taxon>Bacteria</taxon>
        <taxon>Bacillati</taxon>
        <taxon>Actinomycetota</taxon>
        <taxon>Actinomycetes</taxon>
        <taxon>Micrococcales</taxon>
        <taxon>Microbacteriaceae</taxon>
        <taxon>Agromyces</taxon>
    </lineage>
</organism>
<comment type="caution">
    <text evidence="1">The sequence shown here is derived from an EMBL/GenBank/DDBJ whole genome shotgun (WGS) entry which is preliminary data.</text>
</comment>